<organism evidence="4">
    <name type="scientific">Streptomyces sp. R44</name>
    <dbReference type="NCBI Taxonomy" id="3238633"/>
    <lineage>
        <taxon>Bacteria</taxon>
        <taxon>Bacillati</taxon>
        <taxon>Actinomycetota</taxon>
        <taxon>Actinomycetes</taxon>
        <taxon>Kitasatosporales</taxon>
        <taxon>Streptomycetaceae</taxon>
        <taxon>Streptomyces</taxon>
    </lineage>
</organism>
<dbReference type="InterPro" id="IPR020802">
    <property type="entry name" value="TesA-like"/>
</dbReference>
<sequence length="247" mass="26121">MRRNAPGRWLRTGGAHEAPGLHVVCFPPAGGAASSFSALRRAAGRDSAVTAVLLPGREARIAEPFAEDLDRVVEAVAEELLPLLARDETPYVLLGHSMGGLLAYETALRLQAHGARRPLRVVVAGTAAPRDAGWSAVASRRPEELMRLLGGVPPEVFESPELLEIVSRALRADLAMIAAHHCSGGLLRSPLGVLYGSEDPLVGAEAVAGWSAVAGAGATVEELSGGHFFLDAHYPRLLADWRREAAR</sequence>
<protein>
    <submittedName>
        <fullName evidence="4">Thioesterase II family protein</fullName>
    </submittedName>
</protein>
<keyword evidence="2" id="KW-0378">Hydrolase</keyword>
<dbReference type="GO" id="GO:0008610">
    <property type="term" value="P:lipid biosynthetic process"/>
    <property type="evidence" value="ECO:0007669"/>
    <property type="project" value="TreeGrafter"/>
</dbReference>
<name>A0AB39SXN4_9ACTN</name>
<dbReference type="InterPro" id="IPR029058">
    <property type="entry name" value="AB_hydrolase_fold"/>
</dbReference>
<dbReference type="Pfam" id="PF00975">
    <property type="entry name" value="Thioesterase"/>
    <property type="match status" value="1"/>
</dbReference>
<dbReference type="InterPro" id="IPR001031">
    <property type="entry name" value="Thioesterase"/>
</dbReference>
<dbReference type="SUPFAM" id="SSF53474">
    <property type="entry name" value="alpha/beta-Hydrolases"/>
    <property type="match status" value="1"/>
</dbReference>
<comment type="similarity">
    <text evidence="1">Belongs to the thioesterase family.</text>
</comment>
<evidence type="ECO:0000313" key="4">
    <source>
        <dbReference type="EMBL" id="XDQ72392.1"/>
    </source>
</evidence>
<feature type="domain" description="Thioesterase TesA-like" evidence="3">
    <location>
        <begin position="24"/>
        <end position="242"/>
    </location>
</feature>
<dbReference type="AlphaFoldDB" id="A0AB39SXN4"/>
<evidence type="ECO:0000256" key="1">
    <source>
        <dbReference type="ARBA" id="ARBA00007169"/>
    </source>
</evidence>
<dbReference type="EMBL" id="CP163444">
    <property type="protein sequence ID" value="XDQ72392.1"/>
    <property type="molecule type" value="Genomic_DNA"/>
</dbReference>
<gene>
    <name evidence="4" type="ORF">AB5J54_18620</name>
</gene>
<dbReference type="PANTHER" id="PTHR11487">
    <property type="entry name" value="THIOESTERASE"/>
    <property type="match status" value="1"/>
</dbReference>
<proteinExistence type="inferred from homology"/>
<dbReference type="InterPro" id="IPR012223">
    <property type="entry name" value="TEII"/>
</dbReference>
<dbReference type="PANTHER" id="PTHR11487:SF0">
    <property type="entry name" value="S-ACYL FATTY ACID SYNTHASE THIOESTERASE, MEDIUM CHAIN"/>
    <property type="match status" value="1"/>
</dbReference>
<dbReference type="RefSeq" id="WP_369145037.1">
    <property type="nucleotide sequence ID" value="NZ_CP163444.1"/>
</dbReference>
<dbReference type="Gene3D" id="3.40.50.1820">
    <property type="entry name" value="alpha/beta hydrolase"/>
    <property type="match status" value="1"/>
</dbReference>
<dbReference type="GO" id="GO:0016787">
    <property type="term" value="F:hydrolase activity"/>
    <property type="evidence" value="ECO:0007669"/>
    <property type="project" value="UniProtKB-KW"/>
</dbReference>
<evidence type="ECO:0000259" key="3">
    <source>
        <dbReference type="SMART" id="SM00824"/>
    </source>
</evidence>
<accession>A0AB39SXN4</accession>
<evidence type="ECO:0000256" key="2">
    <source>
        <dbReference type="ARBA" id="ARBA00022801"/>
    </source>
</evidence>
<reference evidence="4" key="1">
    <citation type="submission" date="2024-07" db="EMBL/GenBank/DDBJ databases">
        <authorList>
            <person name="Yu S.T."/>
        </authorList>
    </citation>
    <scope>NUCLEOTIDE SEQUENCE</scope>
    <source>
        <strain evidence="4">R44</strain>
    </source>
</reference>
<dbReference type="SMART" id="SM00824">
    <property type="entry name" value="PKS_TE"/>
    <property type="match status" value="1"/>
</dbReference>